<dbReference type="PRINTS" id="PR00080">
    <property type="entry name" value="SDRFAMILY"/>
</dbReference>
<evidence type="ECO:0000313" key="4">
    <source>
        <dbReference type="EMBL" id="RAG82177.1"/>
    </source>
</evidence>
<dbReference type="EMBL" id="QKYN01000121">
    <property type="protein sequence ID" value="RAG82177.1"/>
    <property type="molecule type" value="Genomic_DNA"/>
</dbReference>
<evidence type="ECO:0000256" key="1">
    <source>
        <dbReference type="ARBA" id="ARBA00006484"/>
    </source>
</evidence>
<dbReference type="Pfam" id="PF00106">
    <property type="entry name" value="adh_short"/>
    <property type="match status" value="1"/>
</dbReference>
<dbReference type="Proteomes" id="UP000248889">
    <property type="component" value="Unassembled WGS sequence"/>
</dbReference>
<organism evidence="4 5">
    <name type="scientific">Streptacidiphilus pinicola</name>
    <dbReference type="NCBI Taxonomy" id="2219663"/>
    <lineage>
        <taxon>Bacteria</taxon>
        <taxon>Bacillati</taxon>
        <taxon>Actinomycetota</taxon>
        <taxon>Actinomycetes</taxon>
        <taxon>Kitasatosporales</taxon>
        <taxon>Streptomycetaceae</taxon>
        <taxon>Streptacidiphilus</taxon>
    </lineage>
</organism>
<dbReference type="InterPro" id="IPR002347">
    <property type="entry name" value="SDR_fam"/>
</dbReference>
<comment type="caution">
    <text evidence="4">The sequence shown here is derived from an EMBL/GenBank/DDBJ whole genome shotgun (WGS) entry which is preliminary data.</text>
</comment>
<keyword evidence="5" id="KW-1185">Reference proteome</keyword>
<dbReference type="OrthoDB" id="9803333at2"/>
<evidence type="ECO:0000313" key="5">
    <source>
        <dbReference type="Proteomes" id="UP000248889"/>
    </source>
</evidence>
<dbReference type="Gene3D" id="3.40.50.720">
    <property type="entry name" value="NAD(P)-binding Rossmann-like Domain"/>
    <property type="match status" value="1"/>
</dbReference>
<dbReference type="PANTHER" id="PTHR48107:SF7">
    <property type="entry name" value="RE15974P"/>
    <property type="match status" value="1"/>
</dbReference>
<dbReference type="InterPro" id="IPR036291">
    <property type="entry name" value="NAD(P)-bd_dom_sf"/>
</dbReference>
<evidence type="ECO:0000256" key="3">
    <source>
        <dbReference type="RuleBase" id="RU000363"/>
    </source>
</evidence>
<accession>A0A2X0ICE2</accession>
<keyword evidence="2" id="KW-0560">Oxidoreductase</keyword>
<reference evidence="4 5" key="1">
    <citation type="submission" date="2018-06" db="EMBL/GenBank/DDBJ databases">
        <title>Streptacidiphilus pinicola sp. nov., isolated from pine grove soil.</title>
        <authorList>
            <person name="Roh S.G."/>
            <person name="Park S."/>
            <person name="Kim M.-K."/>
            <person name="Yun B.-R."/>
            <person name="Park J."/>
            <person name="Kim M.J."/>
            <person name="Kim Y.S."/>
            <person name="Kim S.B."/>
        </authorList>
    </citation>
    <scope>NUCLEOTIDE SEQUENCE [LARGE SCALE GENOMIC DNA]</scope>
    <source>
        <strain evidence="4 5">MMS16-CNU450</strain>
    </source>
</reference>
<evidence type="ECO:0000256" key="2">
    <source>
        <dbReference type="ARBA" id="ARBA00023002"/>
    </source>
</evidence>
<comment type="similarity">
    <text evidence="1 3">Belongs to the short-chain dehydrogenases/reductases (SDR) family.</text>
</comment>
<dbReference type="GO" id="GO:0016614">
    <property type="term" value="F:oxidoreductase activity, acting on CH-OH group of donors"/>
    <property type="evidence" value="ECO:0007669"/>
    <property type="project" value="UniProtKB-ARBA"/>
</dbReference>
<dbReference type="PANTHER" id="PTHR48107">
    <property type="entry name" value="NADPH-DEPENDENT ALDEHYDE REDUCTASE-LIKE PROTEIN, CHLOROPLASTIC-RELATED"/>
    <property type="match status" value="1"/>
</dbReference>
<dbReference type="PRINTS" id="PR00081">
    <property type="entry name" value="GDHRDH"/>
</dbReference>
<name>A0A2X0ICE2_9ACTN</name>
<dbReference type="SUPFAM" id="SSF51735">
    <property type="entry name" value="NAD(P)-binding Rossmann-fold domains"/>
    <property type="match status" value="1"/>
</dbReference>
<gene>
    <name evidence="4" type="ORF">DN069_28950</name>
</gene>
<protein>
    <submittedName>
        <fullName evidence="4">3-ketoacyl-ACP reductase</fullName>
    </submittedName>
</protein>
<dbReference type="AlphaFoldDB" id="A0A2X0ICE2"/>
<sequence length="232" mass="24481">MPFVAGLELTRSRVAIVTEGARGIGRYAALRLAEDGFDVVIAYSHDRSAAEDIRAAIEERAGRALTVETDVADETAVVLLFQQAEEAFGAVDVVVNCAEIVMCGSVCDMAPEEFAQMHRTNVLGAFVVGRNAARRVRRGGALINLASYVSETSRSAYGAYAAGKAAVNALTVFLTGELRERNVTVNAVASAPVVADPASPEQPGDLARIAEAIAFLAGPGHWVNGQVLRVDH</sequence>
<dbReference type="RefSeq" id="WP_111505914.1">
    <property type="nucleotide sequence ID" value="NZ_QKYN01000121.1"/>
</dbReference>
<proteinExistence type="inferred from homology"/>